<feature type="transmembrane region" description="Helical" evidence="8">
    <location>
        <begin position="39"/>
        <end position="56"/>
    </location>
</feature>
<evidence type="ECO:0000256" key="8">
    <source>
        <dbReference type="SAM" id="Phobius"/>
    </source>
</evidence>
<feature type="transmembrane region" description="Helical" evidence="8">
    <location>
        <begin position="115"/>
        <end position="133"/>
    </location>
</feature>
<dbReference type="EMBL" id="CP002869">
    <property type="protein sequence ID" value="AEI41442.1"/>
    <property type="molecule type" value="Genomic_DNA"/>
</dbReference>
<feature type="transmembrane region" description="Helical" evidence="8">
    <location>
        <begin position="182"/>
        <end position="206"/>
    </location>
</feature>
<reference evidence="9 10" key="2">
    <citation type="journal article" date="2013" name="Genome Announc.">
        <title>Genome Sequence of Growth-Improving Paenibacillus mucilaginosus Strain KNP414.</title>
        <authorList>
            <person name="Lu J.J."/>
            <person name="Wang J.F."/>
            <person name="Hu X.F."/>
        </authorList>
    </citation>
    <scope>NUCLEOTIDE SEQUENCE [LARGE SCALE GENOMIC DNA]</scope>
    <source>
        <strain evidence="9 10">KNP414</strain>
    </source>
</reference>
<evidence type="ECO:0000256" key="7">
    <source>
        <dbReference type="ARBA" id="ARBA00023136"/>
    </source>
</evidence>
<gene>
    <name evidence="9" type="ordered locus">KNP414_02883</name>
</gene>
<organism evidence="9 10">
    <name type="scientific">Paenibacillus mucilaginosus (strain KNP414)</name>
    <dbReference type="NCBI Taxonomy" id="1036673"/>
    <lineage>
        <taxon>Bacteria</taxon>
        <taxon>Bacillati</taxon>
        <taxon>Bacillota</taxon>
        <taxon>Bacilli</taxon>
        <taxon>Bacillales</taxon>
        <taxon>Paenibacillaceae</taxon>
        <taxon>Paenibacillus</taxon>
    </lineage>
</organism>
<dbReference type="PATRIC" id="fig|1036673.3.peg.2635"/>
<dbReference type="InterPro" id="IPR004761">
    <property type="entry name" value="Spore_GerAB"/>
</dbReference>
<comment type="similarity">
    <text evidence="2">Belongs to the amino acid-polyamine-organocation (APC) superfamily. Spore germination protein (SGP) (TC 2.A.3.9) family.</text>
</comment>
<protein>
    <submittedName>
        <fullName evidence="9">Spore germination protein</fullName>
    </submittedName>
</protein>
<evidence type="ECO:0000256" key="5">
    <source>
        <dbReference type="ARBA" id="ARBA00022692"/>
    </source>
</evidence>
<feature type="transmembrane region" description="Helical" evidence="8">
    <location>
        <begin position="304"/>
        <end position="324"/>
    </location>
</feature>
<feature type="transmembrane region" description="Helical" evidence="8">
    <location>
        <begin position="145"/>
        <end position="162"/>
    </location>
</feature>
<keyword evidence="6 8" id="KW-1133">Transmembrane helix</keyword>
<dbReference type="GO" id="GO:0016020">
    <property type="term" value="C:membrane"/>
    <property type="evidence" value="ECO:0007669"/>
    <property type="project" value="UniProtKB-SubCell"/>
</dbReference>
<reference evidence="10" key="1">
    <citation type="submission" date="2011-06" db="EMBL/GenBank/DDBJ databases">
        <title>Complete genome sequence of Paenibacillus mucilaginosus KNP414.</title>
        <authorList>
            <person name="Wang J."/>
            <person name="Hu S."/>
            <person name="Hu X."/>
            <person name="Zhang B."/>
            <person name="Dong D."/>
            <person name="Zhang S."/>
            <person name="Zhao K."/>
            <person name="Wu D."/>
        </authorList>
    </citation>
    <scope>NUCLEOTIDE SEQUENCE [LARGE SCALE GENOMIC DNA]</scope>
    <source>
        <strain evidence="10">KNP414</strain>
    </source>
</reference>
<evidence type="ECO:0000256" key="6">
    <source>
        <dbReference type="ARBA" id="ARBA00022989"/>
    </source>
</evidence>
<sequence length="371" mass="40835">MEESRISRTQALMLVISSITVTGHLLFIPVILNHASRDSWLSLLCAAVPALLAAYLTARLSQRFPGQSPVEYARTILGRWLGSVVSALFIFYLFHDATLSIRGFGEFFTSAITPRTPILVYMTAIIILAGYAVRSGIEVISRTNQMFLVMIIPVGILASILTHKDKDYRNFLPVLENGLQPVLMGALTLLSLYSTFIILGMLLPFAPREGRIGRASMATMLILVVMFLGPLTGPVAIFGAERSMGLSFPSFQILRDIKVGELQRLDLLGIMLWSMGSFSKIALSLFATCLGVSQWFGLKDFRVLALPVGSLMVIVSLLHSRNFLELYSFFQSTYPYYSTFCGLLLPAFLFGVAVLRRMRVPGAPAGGGERS</sequence>
<evidence type="ECO:0000256" key="4">
    <source>
        <dbReference type="ARBA" id="ARBA00022544"/>
    </source>
</evidence>
<feature type="transmembrane region" description="Helical" evidence="8">
    <location>
        <begin position="270"/>
        <end position="292"/>
    </location>
</feature>
<feature type="transmembrane region" description="Helical" evidence="8">
    <location>
        <begin position="77"/>
        <end position="95"/>
    </location>
</feature>
<dbReference type="RefSeq" id="WP_013916603.1">
    <property type="nucleotide sequence ID" value="NC_015690.1"/>
</dbReference>
<comment type="subcellular location">
    <subcellularLocation>
        <location evidence="1">Membrane</location>
        <topology evidence="1">Multi-pass membrane protein</topology>
    </subcellularLocation>
</comment>
<dbReference type="AlphaFoldDB" id="F8FD25"/>
<evidence type="ECO:0000313" key="10">
    <source>
        <dbReference type="Proteomes" id="UP000006620"/>
    </source>
</evidence>
<evidence type="ECO:0000256" key="3">
    <source>
        <dbReference type="ARBA" id="ARBA00022448"/>
    </source>
</evidence>
<feature type="transmembrane region" description="Helical" evidence="8">
    <location>
        <begin position="336"/>
        <end position="355"/>
    </location>
</feature>
<dbReference type="KEGG" id="pms:KNP414_02883"/>
<dbReference type="PANTHER" id="PTHR34975">
    <property type="entry name" value="SPORE GERMINATION PROTEIN A2"/>
    <property type="match status" value="1"/>
</dbReference>
<feature type="transmembrane region" description="Helical" evidence="8">
    <location>
        <begin position="218"/>
        <end position="240"/>
    </location>
</feature>
<accession>F8FD25</accession>
<dbReference type="HOGENOM" id="CLU_047547_1_2_9"/>
<keyword evidence="4" id="KW-0309">Germination</keyword>
<dbReference type="Proteomes" id="UP000006620">
    <property type="component" value="Chromosome"/>
</dbReference>
<keyword evidence="3" id="KW-0813">Transport</keyword>
<keyword evidence="7 8" id="KW-0472">Membrane</keyword>
<name>F8FD25_PAEMK</name>
<proteinExistence type="inferred from homology"/>
<feature type="transmembrane region" description="Helical" evidence="8">
    <location>
        <begin position="12"/>
        <end position="33"/>
    </location>
</feature>
<keyword evidence="5 8" id="KW-0812">Transmembrane</keyword>
<dbReference type="Gene3D" id="1.20.1740.10">
    <property type="entry name" value="Amino acid/polyamine transporter I"/>
    <property type="match status" value="1"/>
</dbReference>
<evidence type="ECO:0000313" key="9">
    <source>
        <dbReference type="EMBL" id="AEI41442.1"/>
    </source>
</evidence>
<evidence type="ECO:0000256" key="1">
    <source>
        <dbReference type="ARBA" id="ARBA00004141"/>
    </source>
</evidence>
<dbReference type="Pfam" id="PF03845">
    <property type="entry name" value="Spore_permease"/>
    <property type="match status" value="1"/>
</dbReference>
<evidence type="ECO:0000256" key="2">
    <source>
        <dbReference type="ARBA" id="ARBA00007998"/>
    </source>
</evidence>
<dbReference type="PANTHER" id="PTHR34975:SF2">
    <property type="entry name" value="SPORE GERMINATION PROTEIN A2"/>
    <property type="match status" value="1"/>
</dbReference>
<dbReference type="GO" id="GO:0009847">
    <property type="term" value="P:spore germination"/>
    <property type="evidence" value="ECO:0007669"/>
    <property type="project" value="InterPro"/>
</dbReference>
<dbReference type="NCBIfam" id="TIGR00912">
    <property type="entry name" value="2A0309"/>
    <property type="match status" value="1"/>
</dbReference>